<name>A0A520KXB7_9EURY</name>
<dbReference type="EMBL" id="RXIL01000055">
    <property type="protein sequence ID" value="RZN70413.1"/>
    <property type="molecule type" value="Genomic_DNA"/>
</dbReference>
<comment type="cofactor">
    <cofactor evidence="1">
        <name>Mn(2+)</name>
        <dbReference type="ChEBI" id="CHEBI:29035"/>
    </cofactor>
</comment>
<protein>
    <submittedName>
        <fullName evidence="7">ATP-grasp domain-containing protein</fullName>
    </submittedName>
</protein>
<dbReference type="PANTHER" id="PTHR43055:SF1">
    <property type="entry name" value="FORMATE-DEPENDENT PHOSPHORIBOSYLGLYCINAMIDE FORMYLTRANSFERASE"/>
    <property type="match status" value="1"/>
</dbReference>
<evidence type="ECO:0000256" key="3">
    <source>
        <dbReference type="ARBA" id="ARBA00022741"/>
    </source>
</evidence>
<sequence>MKEDKILILGSDVRHIVCSARRAGYNVISIDFFDDVDTLECDKDHITIREDEDIREELKRMEFDHLVIGSHFENFDLPRSVRDKILGNSSEKMAEVGDKLKLAEILGELGYRHPEIYDDRIKFPAVMKPIRGGGGIKNRLILSEKDLPEYHDGFFFQEYIKGRSTSVSSVSDGENAISLTANEQLIGEKFLNSPSDFAYCGNIVPYAGKKAGEMEKIASQLASDLNLRGFNGVDFIVKRDEIFVIEVNPRLCGSLDTIELSTGLNVFDTHIKSIFGELPDEPEIKNFSGKAIIFAKRDVEVKKIITEEGFVDIPPIGKRILEGKPITTILATGASREIVLNKIGEIYERALPKYL</sequence>
<dbReference type="Pfam" id="PF02655">
    <property type="entry name" value="ATP-grasp_3"/>
    <property type="match status" value="1"/>
</dbReference>
<keyword evidence="4 5" id="KW-0067">ATP-binding</keyword>
<dbReference type="Proteomes" id="UP000320766">
    <property type="component" value="Unassembled WGS sequence"/>
</dbReference>
<dbReference type="GO" id="GO:0005524">
    <property type="term" value="F:ATP binding"/>
    <property type="evidence" value="ECO:0007669"/>
    <property type="project" value="UniProtKB-UniRule"/>
</dbReference>
<accession>A0A520KXB7</accession>
<dbReference type="InterPro" id="IPR003806">
    <property type="entry name" value="ATP-grasp_PylC-type"/>
</dbReference>
<keyword evidence="3 5" id="KW-0547">Nucleotide-binding</keyword>
<evidence type="ECO:0000256" key="5">
    <source>
        <dbReference type="PROSITE-ProRule" id="PRU00409"/>
    </source>
</evidence>
<evidence type="ECO:0000256" key="1">
    <source>
        <dbReference type="ARBA" id="ARBA00001936"/>
    </source>
</evidence>
<dbReference type="InterPro" id="IPR011761">
    <property type="entry name" value="ATP-grasp"/>
</dbReference>
<feature type="domain" description="ATP-grasp" evidence="6">
    <location>
        <begin position="90"/>
        <end position="275"/>
    </location>
</feature>
<gene>
    <name evidence="7" type="ORF">EF807_03285</name>
</gene>
<dbReference type="GO" id="GO:0046872">
    <property type="term" value="F:metal ion binding"/>
    <property type="evidence" value="ECO:0007669"/>
    <property type="project" value="InterPro"/>
</dbReference>
<keyword evidence="2" id="KW-0436">Ligase</keyword>
<dbReference type="InterPro" id="IPR005479">
    <property type="entry name" value="CPAse_ATP-bd"/>
</dbReference>
<dbReference type="PROSITE" id="PS50975">
    <property type="entry name" value="ATP_GRASP"/>
    <property type="match status" value="1"/>
</dbReference>
<dbReference type="GO" id="GO:0005829">
    <property type="term" value="C:cytosol"/>
    <property type="evidence" value="ECO:0007669"/>
    <property type="project" value="TreeGrafter"/>
</dbReference>
<organism evidence="7 8">
    <name type="scientific">Candidatus Methanolliviera hydrocarbonicum</name>
    <dbReference type="NCBI Taxonomy" id="2491085"/>
    <lineage>
        <taxon>Archaea</taxon>
        <taxon>Methanobacteriati</taxon>
        <taxon>Methanobacteriota</taxon>
        <taxon>Candidatus Methanoliparia</taxon>
        <taxon>Candidatus Methanoliparales</taxon>
        <taxon>Candidatus Methanollivieraceae</taxon>
        <taxon>Candidatus Methanolliviera</taxon>
    </lineage>
</organism>
<evidence type="ECO:0000256" key="2">
    <source>
        <dbReference type="ARBA" id="ARBA00022598"/>
    </source>
</evidence>
<reference evidence="7 8" key="1">
    <citation type="journal article" date="2019" name="Nat. Microbiol.">
        <title>Wide diversity of methane and short-chain alkane metabolisms in uncultured archaea.</title>
        <authorList>
            <person name="Borrel G."/>
            <person name="Adam P.S."/>
            <person name="McKay L.J."/>
            <person name="Chen L.X."/>
            <person name="Sierra-Garcia I.N."/>
            <person name="Sieber C.M."/>
            <person name="Letourneur Q."/>
            <person name="Ghozlane A."/>
            <person name="Andersen G.L."/>
            <person name="Li W.J."/>
            <person name="Hallam S.J."/>
            <person name="Muyzer G."/>
            <person name="de Oliveira V.M."/>
            <person name="Inskeep W.P."/>
            <person name="Banfield J.F."/>
            <person name="Gribaldo S."/>
        </authorList>
    </citation>
    <scope>NUCLEOTIDE SEQUENCE [LARGE SCALE GENOMIC DNA]</scope>
    <source>
        <strain evidence="7">NM1b</strain>
    </source>
</reference>
<evidence type="ECO:0000259" key="6">
    <source>
        <dbReference type="PROSITE" id="PS50975"/>
    </source>
</evidence>
<evidence type="ECO:0000313" key="8">
    <source>
        <dbReference type="Proteomes" id="UP000320766"/>
    </source>
</evidence>
<dbReference type="InterPro" id="IPR016677">
    <property type="entry name" value="UCP016817_carboligase"/>
</dbReference>
<dbReference type="GO" id="GO:0016874">
    <property type="term" value="F:ligase activity"/>
    <property type="evidence" value="ECO:0007669"/>
    <property type="project" value="UniProtKB-KW"/>
</dbReference>
<dbReference type="Gene3D" id="3.30.470.20">
    <property type="entry name" value="ATP-grasp fold, B domain"/>
    <property type="match status" value="1"/>
</dbReference>
<proteinExistence type="predicted"/>
<dbReference type="PIRSF" id="PIRSF016817">
    <property type="entry name" value="UCP016817_carboligase"/>
    <property type="match status" value="1"/>
</dbReference>
<dbReference type="AlphaFoldDB" id="A0A520KXB7"/>
<comment type="caution">
    <text evidence="7">The sequence shown here is derived from an EMBL/GenBank/DDBJ whole genome shotgun (WGS) entry which is preliminary data.</text>
</comment>
<dbReference type="SUPFAM" id="SSF56059">
    <property type="entry name" value="Glutathione synthetase ATP-binding domain-like"/>
    <property type="match status" value="1"/>
</dbReference>
<dbReference type="PANTHER" id="PTHR43055">
    <property type="entry name" value="FORMATE-DEPENDENT PHOSPHORIBOSYLGLYCINAMIDE FORMYLTRANSFERASE"/>
    <property type="match status" value="1"/>
</dbReference>
<evidence type="ECO:0000313" key="7">
    <source>
        <dbReference type="EMBL" id="RZN70413.1"/>
    </source>
</evidence>
<dbReference type="PROSITE" id="PS00867">
    <property type="entry name" value="CPSASE_2"/>
    <property type="match status" value="1"/>
</dbReference>
<evidence type="ECO:0000256" key="4">
    <source>
        <dbReference type="ARBA" id="ARBA00022840"/>
    </source>
</evidence>